<dbReference type="Proteomes" id="UP001162483">
    <property type="component" value="Unassembled WGS sequence"/>
</dbReference>
<sequence>MGPLCPCPNSKKAYEKGTRGISWCPLLTPGPQALPEFPNGQSTPGL</sequence>
<protein>
    <submittedName>
        <fullName evidence="1">Uncharacterized protein</fullName>
    </submittedName>
</protein>
<reference evidence="1" key="1">
    <citation type="submission" date="2023-05" db="EMBL/GenBank/DDBJ databases">
        <authorList>
            <person name="Stuckert A."/>
        </authorList>
    </citation>
    <scope>NUCLEOTIDE SEQUENCE</scope>
</reference>
<proteinExistence type="predicted"/>
<keyword evidence="2" id="KW-1185">Reference proteome</keyword>
<name>A0ABN9FGA4_9NEOB</name>
<accession>A0ABN9FGA4</accession>
<evidence type="ECO:0000313" key="1">
    <source>
        <dbReference type="EMBL" id="CAI9595658.1"/>
    </source>
</evidence>
<gene>
    <name evidence="1" type="ORF">SPARVUS_LOCUS11920655</name>
</gene>
<comment type="caution">
    <text evidence="1">The sequence shown here is derived from an EMBL/GenBank/DDBJ whole genome shotgun (WGS) entry which is preliminary data.</text>
</comment>
<organism evidence="1 2">
    <name type="scientific">Staurois parvus</name>
    <dbReference type="NCBI Taxonomy" id="386267"/>
    <lineage>
        <taxon>Eukaryota</taxon>
        <taxon>Metazoa</taxon>
        <taxon>Chordata</taxon>
        <taxon>Craniata</taxon>
        <taxon>Vertebrata</taxon>
        <taxon>Euteleostomi</taxon>
        <taxon>Amphibia</taxon>
        <taxon>Batrachia</taxon>
        <taxon>Anura</taxon>
        <taxon>Neobatrachia</taxon>
        <taxon>Ranoidea</taxon>
        <taxon>Ranidae</taxon>
        <taxon>Staurois</taxon>
    </lineage>
</organism>
<dbReference type="EMBL" id="CATNWA010016820">
    <property type="protein sequence ID" value="CAI9595658.1"/>
    <property type="molecule type" value="Genomic_DNA"/>
</dbReference>
<evidence type="ECO:0000313" key="2">
    <source>
        <dbReference type="Proteomes" id="UP001162483"/>
    </source>
</evidence>